<organism evidence="1 2">
    <name type="scientific">Morella rubra</name>
    <name type="common">Chinese bayberry</name>
    <dbReference type="NCBI Taxonomy" id="262757"/>
    <lineage>
        <taxon>Eukaryota</taxon>
        <taxon>Viridiplantae</taxon>
        <taxon>Streptophyta</taxon>
        <taxon>Embryophyta</taxon>
        <taxon>Tracheophyta</taxon>
        <taxon>Spermatophyta</taxon>
        <taxon>Magnoliopsida</taxon>
        <taxon>eudicotyledons</taxon>
        <taxon>Gunneridae</taxon>
        <taxon>Pentapetalae</taxon>
        <taxon>rosids</taxon>
        <taxon>fabids</taxon>
        <taxon>Fagales</taxon>
        <taxon>Myricaceae</taxon>
        <taxon>Morella</taxon>
    </lineage>
</organism>
<name>A0A6A1VJY8_9ROSI</name>
<sequence>MGETTQEEGWVVCRLFKKKNHHKTLDNPISTSRTTEARTQNYDSFSGGALKPILQHMGNTGKEENEAKHSPIVHLLVDTCTKNGFHEEFMKLPSLESSNSTVSQNYYHPINPAIITANEGLVTNQVSFSHGPNSGYQTDSAALTNWAALDRLIASQLNDPTVTYFPDHDLQLPTLRSSSSSNRSCHLTQDYSTEIDLWSYAQPSSSFLSSDPKFHVPNVAI</sequence>
<dbReference type="AlphaFoldDB" id="A0A6A1VJY8"/>
<dbReference type="OrthoDB" id="1891465at2759"/>
<accession>A0A6A1VJY8</accession>
<comment type="caution">
    <text evidence="1">The sequence shown here is derived from an EMBL/GenBank/DDBJ whole genome shotgun (WGS) entry which is preliminary data.</text>
</comment>
<gene>
    <name evidence="1" type="ORF">CJ030_MR5G004107</name>
</gene>
<dbReference type="Proteomes" id="UP000516437">
    <property type="component" value="Chromosome 5"/>
</dbReference>
<evidence type="ECO:0000313" key="1">
    <source>
        <dbReference type="EMBL" id="KAB1213064.1"/>
    </source>
</evidence>
<reference evidence="1 2" key="1">
    <citation type="journal article" date="2019" name="Plant Biotechnol. J.">
        <title>The red bayberry genome and genetic basis of sex determination.</title>
        <authorList>
            <person name="Jia H.M."/>
            <person name="Jia H.J."/>
            <person name="Cai Q.L."/>
            <person name="Wang Y."/>
            <person name="Zhao H.B."/>
            <person name="Yang W.F."/>
            <person name="Wang G.Y."/>
            <person name="Li Y.H."/>
            <person name="Zhan D.L."/>
            <person name="Shen Y.T."/>
            <person name="Niu Q.F."/>
            <person name="Chang L."/>
            <person name="Qiu J."/>
            <person name="Zhao L."/>
            <person name="Xie H.B."/>
            <person name="Fu W.Y."/>
            <person name="Jin J."/>
            <person name="Li X.W."/>
            <person name="Jiao Y."/>
            <person name="Zhou C.C."/>
            <person name="Tu T."/>
            <person name="Chai C.Y."/>
            <person name="Gao J.L."/>
            <person name="Fan L.J."/>
            <person name="van de Weg E."/>
            <person name="Wang J.Y."/>
            <person name="Gao Z.S."/>
        </authorList>
    </citation>
    <scope>NUCLEOTIDE SEQUENCE [LARGE SCALE GENOMIC DNA]</scope>
    <source>
        <tissue evidence="1">Leaves</tissue>
    </source>
</reference>
<evidence type="ECO:0000313" key="2">
    <source>
        <dbReference type="Proteomes" id="UP000516437"/>
    </source>
</evidence>
<proteinExistence type="predicted"/>
<dbReference type="EMBL" id="RXIC02000023">
    <property type="protein sequence ID" value="KAB1213064.1"/>
    <property type="molecule type" value="Genomic_DNA"/>
</dbReference>
<protein>
    <submittedName>
        <fullName evidence="1">NAC domain-containing protein 43</fullName>
    </submittedName>
</protein>
<keyword evidence="2" id="KW-1185">Reference proteome</keyword>